<evidence type="ECO:0000313" key="3">
    <source>
        <dbReference type="EMBL" id="CAK9148487.1"/>
    </source>
</evidence>
<dbReference type="PRINTS" id="PR00081">
    <property type="entry name" value="GDHRDH"/>
</dbReference>
<dbReference type="Gene3D" id="3.40.50.720">
    <property type="entry name" value="NAD(P)-binding Rossmann-like Domain"/>
    <property type="match status" value="1"/>
</dbReference>
<dbReference type="AlphaFoldDB" id="A0ABC8RVD4"/>
<dbReference type="Pfam" id="PF00106">
    <property type="entry name" value="adh_short"/>
    <property type="match status" value="1"/>
</dbReference>
<dbReference type="GO" id="GO:0016491">
    <property type="term" value="F:oxidoreductase activity"/>
    <property type="evidence" value="ECO:0007669"/>
    <property type="project" value="UniProtKB-KW"/>
</dbReference>
<reference evidence="3 4" key="1">
    <citation type="submission" date="2024-02" db="EMBL/GenBank/DDBJ databases">
        <authorList>
            <person name="Vignale AGUSTIN F."/>
            <person name="Sosa J E."/>
            <person name="Modenutti C."/>
        </authorList>
    </citation>
    <scope>NUCLEOTIDE SEQUENCE [LARGE SCALE GENOMIC DNA]</scope>
</reference>
<accession>A0ABC8RVD4</accession>
<comment type="similarity">
    <text evidence="1">Belongs to the short-chain dehydrogenases/reductases (SDR) family.</text>
</comment>
<proteinExistence type="inferred from homology"/>
<dbReference type="EMBL" id="CAUOFW020001751">
    <property type="protein sequence ID" value="CAK9148487.1"/>
    <property type="molecule type" value="Genomic_DNA"/>
</dbReference>
<comment type="caution">
    <text evidence="3">The sequence shown here is derived from an EMBL/GenBank/DDBJ whole genome shotgun (WGS) entry which is preliminary data.</text>
</comment>
<dbReference type="Proteomes" id="UP001642360">
    <property type="component" value="Unassembled WGS sequence"/>
</dbReference>
<dbReference type="PANTHER" id="PTHR24320">
    <property type="entry name" value="RETINOL DEHYDROGENASE"/>
    <property type="match status" value="1"/>
</dbReference>
<sequence>MLETVKYLIGSPGPSGHGSKSTAEQVTENCPNLRSFTAIITGATSGIGAETARVLAKRGARLVLPARNLKAAVEAKARIVSEFPDSEIFVLALDLSSLNSVRSFVAEFISLNLPLNLLINNAGKFSYEHAISDDGIEMTFATNYLGHFLLTKQLVKKMIETAKTTGVQGRIVNVSSGIHSWFSGDVIRSVGEITRNKSWYDATRAYALSKLANVLHTKELAHRLKQMEANVTVNCVHPGIVKTRLTRDREGLVTGHHNNLLKLSLYYAVTQTLYSTSELFMLKKHADLVFFFGSKFVKTIPQAAATTCYVATNPRLKNVSGKYFADCNEASPSKLGSNSTEAARLWSASEIMVSGGSKLAAVFDPFNELD</sequence>
<dbReference type="InterPro" id="IPR036291">
    <property type="entry name" value="NAD(P)-bd_dom_sf"/>
</dbReference>
<protein>
    <recommendedName>
        <fullName evidence="5">Short-chain dehydrogenase TIC 32, chloroplastic-like</fullName>
    </recommendedName>
</protein>
<gene>
    <name evidence="3" type="ORF">ILEXP_LOCUS16429</name>
</gene>
<name>A0ABC8RVD4_9AQUA</name>
<evidence type="ECO:0000256" key="1">
    <source>
        <dbReference type="ARBA" id="ARBA00006484"/>
    </source>
</evidence>
<dbReference type="SUPFAM" id="SSF51735">
    <property type="entry name" value="NAD(P)-binding Rossmann-fold domains"/>
    <property type="match status" value="1"/>
</dbReference>
<evidence type="ECO:0008006" key="5">
    <source>
        <dbReference type="Google" id="ProtNLM"/>
    </source>
</evidence>
<keyword evidence="2" id="KW-0560">Oxidoreductase</keyword>
<evidence type="ECO:0000256" key="2">
    <source>
        <dbReference type="ARBA" id="ARBA00023002"/>
    </source>
</evidence>
<dbReference type="PANTHER" id="PTHR24320:SF114">
    <property type="entry name" value="OS03G0115700 PROTEIN"/>
    <property type="match status" value="1"/>
</dbReference>
<dbReference type="InterPro" id="IPR002347">
    <property type="entry name" value="SDR_fam"/>
</dbReference>
<evidence type="ECO:0000313" key="4">
    <source>
        <dbReference type="Proteomes" id="UP001642360"/>
    </source>
</evidence>
<keyword evidence="4" id="KW-1185">Reference proteome</keyword>
<organism evidence="3 4">
    <name type="scientific">Ilex paraguariensis</name>
    <name type="common">yerba mate</name>
    <dbReference type="NCBI Taxonomy" id="185542"/>
    <lineage>
        <taxon>Eukaryota</taxon>
        <taxon>Viridiplantae</taxon>
        <taxon>Streptophyta</taxon>
        <taxon>Embryophyta</taxon>
        <taxon>Tracheophyta</taxon>
        <taxon>Spermatophyta</taxon>
        <taxon>Magnoliopsida</taxon>
        <taxon>eudicotyledons</taxon>
        <taxon>Gunneridae</taxon>
        <taxon>Pentapetalae</taxon>
        <taxon>asterids</taxon>
        <taxon>campanulids</taxon>
        <taxon>Aquifoliales</taxon>
        <taxon>Aquifoliaceae</taxon>
        <taxon>Ilex</taxon>
    </lineage>
</organism>